<keyword evidence="4" id="KW-1185">Reference proteome</keyword>
<dbReference type="OrthoDB" id="10615323at2759"/>
<evidence type="ECO:0000259" key="2">
    <source>
        <dbReference type="Pfam" id="PF20241"/>
    </source>
</evidence>
<sequence>MDIWIIWIHVCSLRLAGGDLQRALVYGTVAARDNMEGLPNFVFNWAREDAQEVTLLLCTGAPISTALRGISVFEHVLLEFNLRLKNADSVGEDDDGVLVDACIEFTDMTITYSAGRLLRSRIKGQSGVEDTVKVFLGNSYVSCFQSAAAVYRAIVGDGEEGSDAGDGDGIVYKTTESKRCGGTPMESILLPLKLLAETGKTTTDAQLPDAEVDFGSATMRATAATVVAVLSVGELTMTLSFTTGVAAEAAASFLARFKAQKVNW</sequence>
<organism evidence="3 4">
    <name type="scientific">Oryza meyeriana var. granulata</name>
    <dbReference type="NCBI Taxonomy" id="110450"/>
    <lineage>
        <taxon>Eukaryota</taxon>
        <taxon>Viridiplantae</taxon>
        <taxon>Streptophyta</taxon>
        <taxon>Embryophyta</taxon>
        <taxon>Tracheophyta</taxon>
        <taxon>Spermatophyta</taxon>
        <taxon>Magnoliopsida</taxon>
        <taxon>Liliopsida</taxon>
        <taxon>Poales</taxon>
        <taxon>Poaceae</taxon>
        <taxon>BOP clade</taxon>
        <taxon>Oryzoideae</taxon>
        <taxon>Oryzeae</taxon>
        <taxon>Oryzinae</taxon>
        <taxon>Oryza</taxon>
        <taxon>Oryza meyeriana</taxon>
    </lineage>
</organism>
<feature type="signal peptide" evidence="1">
    <location>
        <begin position="1"/>
        <end position="18"/>
    </location>
</feature>
<protein>
    <recommendedName>
        <fullName evidence="2">DUF6598 domain-containing protein</fullName>
    </recommendedName>
</protein>
<gene>
    <name evidence="3" type="ORF">E2562_016644</name>
</gene>
<feature type="chain" id="PRO_5026014786" description="DUF6598 domain-containing protein" evidence="1">
    <location>
        <begin position="19"/>
        <end position="264"/>
    </location>
</feature>
<dbReference type="PANTHER" id="PTHR33065">
    <property type="entry name" value="OS07G0486400 PROTEIN"/>
    <property type="match status" value="1"/>
</dbReference>
<feature type="domain" description="DUF6598" evidence="2">
    <location>
        <begin position="9"/>
        <end position="129"/>
    </location>
</feature>
<evidence type="ECO:0000313" key="3">
    <source>
        <dbReference type="EMBL" id="KAF0925413.1"/>
    </source>
</evidence>
<keyword evidence="1" id="KW-0732">Signal</keyword>
<proteinExistence type="predicted"/>
<dbReference type="EMBL" id="SPHZ02000003">
    <property type="protein sequence ID" value="KAF0925413.1"/>
    <property type="molecule type" value="Genomic_DNA"/>
</dbReference>
<dbReference type="InterPro" id="IPR046533">
    <property type="entry name" value="DUF6598"/>
</dbReference>
<accession>A0A6G1EM41</accession>
<evidence type="ECO:0000313" key="4">
    <source>
        <dbReference type="Proteomes" id="UP000479710"/>
    </source>
</evidence>
<evidence type="ECO:0000256" key="1">
    <source>
        <dbReference type="SAM" id="SignalP"/>
    </source>
</evidence>
<dbReference type="AlphaFoldDB" id="A0A6G1EM41"/>
<dbReference type="PANTHER" id="PTHR33065:SF145">
    <property type="entry name" value="OS05G0506400 PROTEIN"/>
    <property type="match status" value="1"/>
</dbReference>
<dbReference type="Pfam" id="PF20241">
    <property type="entry name" value="DUF6598"/>
    <property type="match status" value="1"/>
</dbReference>
<comment type="caution">
    <text evidence="3">The sequence shown here is derived from an EMBL/GenBank/DDBJ whole genome shotgun (WGS) entry which is preliminary data.</text>
</comment>
<name>A0A6G1EM41_9ORYZ</name>
<reference evidence="3 4" key="1">
    <citation type="submission" date="2019-11" db="EMBL/GenBank/DDBJ databases">
        <title>Whole genome sequence of Oryza granulata.</title>
        <authorList>
            <person name="Li W."/>
        </authorList>
    </citation>
    <scope>NUCLEOTIDE SEQUENCE [LARGE SCALE GENOMIC DNA]</scope>
    <source>
        <strain evidence="4">cv. Menghai</strain>
        <tissue evidence="3">Leaf</tissue>
    </source>
</reference>
<dbReference type="Proteomes" id="UP000479710">
    <property type="component" value="Unassembled WGS sequence"/>
</dbReference>